<dbReference type="InterPro" id="IPR036942">
    <property type="entry name" value="Beta-barrel_TonB_sf"/>
</dbReference>
<dbReference type="GO" id="GO:0038023">
    <property type="term" value="F:signaling receptor activity"/>
    <property type="evidence" value="ECO:0007669"/>
    <property type="project" value="InterPro"/>
</dbReference>
<dbReference type="PANTHER" id="PTHR32552">
    <property type="entry name" value="FERRICHROME IRON RECEPTOR-RELATED"/>
    <property type="match status" value="1"/>
</dbReference>
<accession>A0A1H8N4L5</accession>
<dbReference type="CDD" id="cd01347">
    <property type="entry name" value="ligand_gated_channel"/>
    <property type="match status" value="1"/>
</dbReference>
<name>A0A1H8N4L5_9GAMM</name>
<keyword evidence="4 14" id="KW-1134">Transmembrane beta strand</keyword>
<keyword evidence="9" id="KW-0406">Ion transport</keyword>
<comment type="similarity">
    <text evidence="2 14 15">Belongs to the TonB-dependent receptor family.</text>
</comment>
<evidence type="ECO:0000256" key="7">
    <source>
        <dbReference type="ARBA" id="ARBA00022729"/>
    </source>
</evidence>
<evidence type="ECO:0000256" key="4">
    <source>
        <dbReference type="ARBA" id="ARBA00022452"/>
    </source>
</evidence>
<dbReference type="InterPro" id="IPR037066">
    <property type="entry name" value="Plug_dom_sf"/>
</dbReference>
<proteinExistence type="inferred from homology"/>
<evidence type="ECO:0000256" key="12">
    <source>
        <dbReference type="ARBA" id="ARBA00023170"/>
    </source>
</evidence>
<dbReference type="GO" id="GO:0015891">
    <property type="term" value="P:siderophore transport"/>
    <property type="evidence" value="ECO:0007669"/>
    <property type="project" value="InterPro"/>
</dbReference>
<dbReference type="Pfam" id="PF00593">
    <property type="entry name" value="TonB_dep_Rec_b-barrel"/>
    <property type="match status" value="1"/>
</dbReference>
<evidence type="ECO:0000313" key="20">
    <source>
        <dbReference type="Proteomes" id="UP000199493"/>
    </source>
</evidence>
<feature type="chain" id="PRO_5011726349" evidence="16">
    <location>
        <begin position="39"/>
        <end position="714"/>
    </location>
</feature>
<evidence type="ECO:0000256" key="14">
    <source>
        <dbReference type="PROSITE-ProRule" id="PRU01360"/>
    </source>
</evidence>
<evidence type="ECO:0000256" key="16">
    <source>
        <dbReference type="SAM" id="SignalP"/>
    </source>
</evidence>
<sequence length="714" mass="78629">MLRKTMPFSVAPLPAAVRRSLVVSLGGMLCAAPMAALAQEDTINTGTTVVTATALKVDTPEVETPRAISTVSAEELETRGVNKYDETFQYRSGVVSQPYGEDNNTDWFFLRGFSAESATYQDGLRLFRTGGYFWWMNETFGVERVDLLKGPASILYGEAPPGGVINAISKRPTSEPQGTLEIEAGNQQHRQVGIDVSGPVAERDDMRYRMVGLYRDGEGELNGSEKERYYFAPSLEMDVSDDTTVTFLASVQKDEGVPTTGFFPALGTLNDSPFGQIDPETNLGQPDYDRLDQRQVGIGYELEHQINDTWEFQQNARYTHLDLELRNVYPNSFVTPPRSISRGVIDRAGEYDAFNIDNRLIARTYTDNTENTLLVGAGYQELNLNYTNRDSFRTLGDGSTFFANVDTVDLYNPDYAAFTAPDTGDPTQHDVDRRQFGIYVQDQLRVADKWVFLAGARYDSVDSSDDFSDVTGSSSQGYDDEQLSLTAGAMYLGDNGISPYLSYSESFTPVAGIGPNGASYEPLEGSQLEAGVKIAPFNVDGYVTVAVFDVEEDNTLISTSAPVQEQAGERRSQGVEIEGVGYLTDDLQLTAAYTYTDARYDISDSQQDERVPLVPFHMASAWLDYDMSSSLPGLSVGAGVRYIGETSPSPGSGINRDVPSTTLYDAMASYDINDSWTAQVNVNNITDEEYVSGCDFYCYYGASRSVIGSVKYRW</sequence>
<evidence type="ECO:0000256" key="2">
    <source>
        <dbReference type="ARBA" id="ARBA00009810"/>
    </source>
</evidence>
<dbReference type="PROSITE" id="PS52016">
    <property type="entry name" value="TONB_DEPENDENT_REC_3"/>
    <property type="match status" value="1"/>
</dbReference>
<evidence type="ECO:0000256" key="1">
    <source>
        <dbReference type="ARBA" id="ARBA00004571"/>
    </source>
</evidence>
<evidence type="ECO:0000256" key="5">
    <source>
        <dbReference type="ARBA" id="ARBA00022496"/>
    </source>
</evidence>
<dbReference type="InterPro" id="IPR012910">
    <property type="entry name" value="Plug_dom"/>
</dbReference>
<dbReference type="EMBL" id="FODB01000059">
    <property type="protein sequence ID" value="SEO24534.1"/>
    <property type="molecule type" value="Genomic_DNA"/>
</dbReference>
<dbReference type="NCBIfam" id="TIGR01783">
    <property type="entry name" value="TonB-siderophor"/>
    <property type="match status" value="1"/>
</dbReference>
<keyword evidence="3 14" id="KW-0813">Transport</keyword>
<organism evidence="19 20">
    <name type="scientific">Vreelandella aquamarina</name>
    <dbReference type="NCBI Taxonomy" id="77097"/>
    <lineage>
        <taxon>Bacteria</taxon>
        <taxon>Pseudomonadati</taxon>
        <taxon>Pseudomonadota</taxon>
        <taxon>Gammaproteobacteria</taxon>
        <taxon>Oceanospirillales</taxon>
        <taxon>Halomonadaceae</taxon>
        <taxon>Vreelandella</taxon>
    </lineage>
</organism>
<evidence type="ECO:0000256" key="13">
    <source>
        <dbReference type="ARBA" id="ARBA00023237"/>
    </source>
</evidence>
<keyword evidence="8" id="KW-0408">Iron</keyword>
<dbReference type="GO" id="GO:0015344">
    <property type="term" value="F:siderophore uptake transmembrane transporter activity"/>
    <property type="evidence" value="ECO:0007669"/>
    <property type="project" value="TreeGrafter"/>
</dbReference>
<dbReference type="InterPro" id="IPR039426">
    <property type="entry name" value="TonB-dep_rcpt-like"/>
</dbReference>
<dbReference type="InterPro" id="IPR010105">
    <property type="entry name" value="TonB_sidphr_rcpt"/>
</dbReference>
<feature type="signal peptide" evidence="16">
    <location>
        <begin position="1"/>
        <end position="38"/>
    </location>
</feature>
<feature type="domain" description="TonB-dependent receptor plug" evidence="18">
    <location>
        <begin position="62"/>
        <end position="164"/>
    </location>
</feature>
<evidence type="ECO:0000256" key="6">
    <source>
        <dbReference type="ARBA" id="ARBA00022692"/>
    </source>
</evidence>
<dbReference type="GO" id="GO:0009279">
    <property type="term" value="C:cell outer membrane"/>
    <property type="evidence" value="ECO:0007669"/>
    <property type="project" value="UniProtKB-SubCell"/>
</dbReference>
<dbReference type="PANTHER" id="PTHR32552:SF68">
    <property type="entry name" value="FERRICHROME OUTER MEMBRANE TRANSPORTER_PHAGE RECEPTOR"/>
    <property type="match status" value="1"/>
</dbReference>
<gene>
    <name evidence="19" type="ORF">SAMN04490369_10592</name>
</gene>
<keyword evidence="13 14" id="KW-0998">Cell outer membrane</keyword>
<dbReference type="InterPro" id="IPR000531">
    <property type="entry name" value="Beta-barrel_TonB"/>
</dbReference>
<dbReference type="STRING" id="77097.SAMN04490369_10592"/>
<feature type="domain" description="TonB-dependent receptor-like beta-barrel" evidence="17">
    <location>
        <begin position="239"/>
        <end position="685"/>
    </location>
</feature>
<keyword evidence="10 15" id="KW-0798">TonB box</keyword>
<keyword evidence="12" id="KW-0675">Receptor</keyword>
<dbReference type="Proteomes" id="UP000199493">
    <property type="component" value="Unassembled WGS sequence"/>
</dbReference>
<evidence type="ECO:0000256" key="15">
    <source>
        <dbReference type="RuleBase" id="RU003357"/>
    </source>
</evidence>
<keyword evidence="11 14" id="KW-0472">Membrane</keyword>
<reference evidence="19 20" key="1">
    <citation type="submission" date="2016-10" db="EMBL/GenBank/DDBJ databases">
        <authorList>
            <person name="de Groot N.N."/>
        </authorList>
    </citation>
    <scope>NUCLEOTIDE SEQUENCE [LARGE SCALE GENOMIC DNA]</scope>
    <source>
        <strain evidence="19 20">558</strain>
    </source>
</reference>
<dbReference type="AlphaFoldDB" id="A0A1H8N4L5"/>
<evidence type="ECO:0000313" key="19">
    <source>
        <dbReference type="EMBL" id="SEO24534.1"/>
    </source>
</evidence>
<evidence type="ECO:0000256" key="10">
    <source>
        <dbReference type="ARBA" id="ARBA00023077"/>
    </source>
</evidence>
<dbReference type="SUPFAM" id="SSF56935">
    <property type="entry name" value="Porins"/>
    <property type="match status" value="1"/>
</dbReference>
<dbReference type="RefSeq" id="WP_244154979.1">
    <property type="nucleotide sequence ID" value="NZ_FODB01000059.1"/>
</dbReference>
<evidence type="ECO:0000256" key="8">
    <source>
        <dbReference type="ARBA" id="ARBA00023004"/>
    </source>
</evidence>
<dbReference type="Pfam" id="PF07715">
    <property type="entry name" value="Plug"/>
    <property type="match status" value="1"/>
</dbReference>
<dbReference type="Gene3D" id="2.40.170.20">
    <property type="entry name" value="TonB-dependent receptor, beta-barrel domain"/>
    <property type="match status" value="1"/>
</dbReference>
<keyword evidence="6 14" id="KW-0812">Transmembrane</keyword>
<dbReference type="Gene3D" id="2.170.130.10">
    <property type="entry name" value="TonB-dependent receptor, plug domain"/>
    <property type="match status" value="1"/>
</dbReference>
<evidence type="ECO:0000259" key="18">
    <source>
        <dbReference type="Pfam" id="PF07715"/>
    </source>
</evidence>
<evidence type="ECO:0000256" key="11">
    <source>
        <dbReference type="ARBA" id="ARBA00023136"/>
    </source>
</evidence>
<keyword evidence="7 16" id="KW-0732">Signal</keyword>
<keyword evidence="5" id="KW-0410">Iron transport</keyword>
<evidence type="ECO:0000256" key="9">
    <source>
        <dbReference type="ARBA" id="ARBA00023065"/>
    </source>
</evidence>
<evidence type="ECO:0000259" key="17">
    <source>
        <dbReference type="Pfam" id="PF00593"/>
    </source>
</evidence>
<protein>
    <submittedName>
        <fullName evidence="19">Iron complex outermembrane recepter protein</fullName>
    </submittedName>
</protein>
<evidence type="ECO:0000256" key="3">
    <source>
        <dbReference type="ARBA" id="ARBA00022448"/>
    </source>
</evidence>
<comment type="subcellular location">
    <subcellularLocation>
        <location evidence="1 14">Cell outer membrane</location>
        <topology evidence="1 14">Multi-pass membrane protein</topology>
    </subcellularLocation>
</comment>